<gene>
    <name evidence="3" type="ordered locus">mll0448</name>
</gene>
<feature type="compositionally biased region" description="Low complexity" evidence="1">
    <location>
        <begin position="330"/>
        <end position="339"/>
    </location>
</feature>
<dbReference type="PATRIC" id="fig|266835.9.peg.361"/>
<sequence length="848" mass="86682">MALSFIYDPNKETPAGLASKRAVVQALMMSQRAPRNVGEGLNALGDGIVENVLNSRIAAADAAGRASAADTMSGLAGGGTFPAAPGTAKAGGGMANSDGTLPAVDVSKSASGSVDPQTVFAGLKARGLNDAQAYATLGNWKQESEFRPEAVNPGEGAIGFDQWRLGRADALRQFAQQAGKSPTDADVQMDFYVKELKNHPGGQDFLASNDIPSANRALKTFIAYGSPYDKGGEGTRLANALAYQKMGFGAPADQNAASGDGSGPALAFAQTPDQVPLPPAMPGQTQASAAPPVQTASLDPSIGIAPATKPAPDPGILAAAANAAPTDPGILASPSLPASAPIPTPPPNAGYVPGAPGATSPAGQRVLSTMMQEDPLSGPGGVVQALSAANPPAPAGAPSTVAAALASAQQPQQAAPSSPGVQKVAQAMSPQDASLPVMAGGSSDAIAPGMQQQGPSVQQLMQAMSNPWMSENQQQLIGSMLSARLTPHKIEMVSLGNGVTAEVDSMTGQIVGQIKGQPDLKTIKDAAGNEYMFNPADPTHPITADTLLGGQTGGQAAGGQPGQTGQADPYASPFPRTIARTDTMKDYEGYLAQSKALGTAPIPFSEYQMNLKKEGAQSVVFNQENAANKAVGEAIGANMADYINTAKDARTKLQALNMIKGVLDQYGNNISTGPGARTMLAGKQMLANAFPGTFGDQAGPTEMLQKLSTQLATADAKGLASRPTQFDFATYLKNNPGIQMSVAGQKALVDLKLQQAQHDYELGSMATHKQYANDPGGWADVVAQYDKDHPLINPLTGKPADPTATDFPDPTAPTSAGAPPVSGATKAPDGNWYVPDPARPGKYLKVVP</sequence>
<name>Q98MT4_RHILO</name>
<dbReference type="RefSeq" id="WP_010909385.1">
    <property type="nucleotide sequence ID" value="NC_002678.2"/>
</dbReference>
<dbReference type="Pfam" id="PF18013">
    <property type="entry name" value="Phage_lysozyme2"/>
    <property type="match status" value="1"/>
</dbReference>
<dbReference type="eggNOG" id="COG3266">
    <property type="taxonomic scope" value="Bacteria"/>
</dbReference>
<evidence type="ECO:0000256" key="1">
    <source>
        <dbReference type="SAM" id="MobiDB-lite"/>
    </source>
</evidence>
<protein>
    <submittedName>
        <fullName evidence="3">Mll0448 protein</fullName>
    </submittedName>
</protein>
<evidence type="ECO:0000313" key="3">
    <source>
        <dbReference type="EMBL" id="BAB48029.1"/>
    </source>
</evidence>
<feature type="compositionally biased region" description="Polar residues" evidence="1">
    <location>
        <begin position="283"/>
        <end position="298"/>
    </location>
</feature>
<dbReference type="Gene3D" id="1.10.530.10">
    <property type="match status" value="1"/>
</dbReference>
<feature type="compositionally biased region" description="Low complexity" evidence="1">
    <location>
        <begin position="799"/>
        <end position="814"/>
    </location>
</feature>
<dbReference type="Proteomes" id="UP000000552">
    <property type="component" value="Chromosome"/>
</dbReference>
<feature type="region of interest" description="Disordered" evidence="1">
    <location>
        <begin position="253"/>
        <end position="310"/>
    </location>
</feature>
<feature type="compositionally biased region" description="Gly residues" evidence="1">
    <location>
        <begin position="550"/>
        <end position="562"/>
    </location>
</feature>
<feature type="compositionally biased region" description="Low complexity" evidence="1">
    <location>
        <begin position="385"/>
        <end position="419"/>
    </location>
</feature>
<dbReference type="KEGG" id="mlo:mll0448"/>
<proteinExistence type="predicted"/>
<evidence type="ECO:0000313" key="4">
    <source>
        <dbReference type="Proteomes" id="UP000000552"/>
    </source>
</evidence>
<feature type="region of interest" description="Disordered" evidence="1">
    <location>
        <begin position="793"/>
        <end position="848"/>
    </location>
</feature>
<dbReference type="EMBL" id="BA000012">
    <property type="protein sequence ID" value="BAB48029.1"/>
    <property type="molecule type" value="Genomic_DNA"/>
</dbReference>
<dbReference type="HOGENOM" id="CLU_336123_0_0_5"/>
<reference evidence="3 4" key="1">
    <citation type="journal article" date="2000" name="DNA Res.">
        <title>Complete genome structure of the nitrogen-fixing symbiotic bacterium Mesorhizobium loti.</title>
        <authorList>
            <person name="Kaneko T."/>
            <person name="Nakamura Y."/>
            <person name="Sato S."/>
            <person name="Asamizu E."/>
            <person name="Kato T."/>
            <person name="Sasamoto S."/>
            <person name="Watanabe A."/>
            <person name="Idesawa K."/>
            <person name="Ishikawa A."/>
            <person name="Kawashima K."/>
            <person name="Kimura T."/>
            <person name="Kishida Y."/>
            <person name="Kiyokawa C."/>
            <person name="Kohara M."/>
            <person name="Matsumoto M."/>
            <person name="Matsuno A."/>
            <person name="Mochizuki Y."/>
            <person name="Nakayama S."/>
            <person name="Nakazaki N."/>
            <person name="Shimpo S."/>
            <person name="Sugimoto M."/>
            <person name="Takeuchi C."/>
            <person name="Yamada M."/>
            <person name="Tabata S."/>
        </authorList>
    </citation>
    <scope>NUCLEOTIDE SEQUENCE [LARGE SCALE GENOMIC DNA]</scope>
    <source>
        <strain evidence="4">LMG 29417 / CECT 9101 / MAFF 303099</strain>
    </source>
</reference>
<dbReference type="InterPro" id="IPR041219">
    <property type="entry name" value="Phage_lysozyme2"/>
</dbReference>
<accession>Q98MT4</accession>
<feature type="region of interest" description="Disordered" evidence="1">
    <location>
        <begin position="546"/>
        <end position="574"/>
    </location>
</feature>
<feature type="domain" description="Phage tail lysozyme" evidence="2">
    <location>
        <begin position="118"/>
        <end position="224"/>
    </location>
</feature>
<feature type="region of interest" description="Disordered" evidence="1">
    <location>
        <begin position="330"/>
        <end position="429"/>
    </location>
</feature>
<evidence type="ECO:0000259" key="2">
    <source>
        <dbReference type="Pfam" id="PF18013"/>
    </source>
</evidence>
<dbReference type="AlphaFoldDB" id="Q98MT4"/>
<organism evidence="3 4">
    <name type="scientific">Mesorhizobium japonicum (strain LMG 29417 / CECT 9101 / MAFF 303099)</name>
    <name type="common">Mesorhizobium loti (strain MAFF 303099)</name>
    <dbReference type="NCBI Taxonomy" id="266835"/>
    <lineage>
        <taxon>Bacteria</taxon>
        <taxon>Pseudomonadati</taxon>
        <taxon>Pseudomonadota</taxon>
        <taxon>Alphaproteobacteria</taxon>
        <taxon>Hyphomicrobiales</taxon>
        <taxon>Phyllobacteriaceae</taxon>
        <taxon>Mesorhizobium</taxon>
    </lineage>
</organism>